<evidence type="ECO:0000256" key="5">
    <source>
        <dbReference type="SAM" id="MobiDB-lite"/>
    </source>
</evidence>
<protein>
    <submittedName>
        <fullName evidence="9">Uncharacterized protein</fullName>
    </submittedName>
</protein>
<feature type="domain" description="PARP catalytic" evidence="7">
    <location>
        <begin position="203"/>
        <end position="415"/>
    </location>
</feature>
<keyword evidence="4" id="KW-0539">Nucleus</keyword>
<evidence type="ECO:0000259" key="8">
    <source>
        <dbReference type="PROSITE" id="PS51879"/>
    </source>
</evidence>
<dbReference type="PROSITE" id="PS50918">
    <property type="entry name" value="WWE"/>
    <property type="match status" value="1"/>
</dbReference>
<evidence type="ECO:0000256" key="4">
    <source>
        <dbReference type="ARBA" id="ARBA00023242"/>
    </source>
</evidence>
<dbReference type="InterPro" id="IPR044964">
    <property type="entry name" value="RCD1/SRO1-5"/>
</dbReference>
<dbReference type="PROSITE" id="PS51879">
    <property type="entry name" value="RST"/>
    <property type="match status" value="1"/>
</dbReference>
<dbReference type="SUPFAM" id="SSF117839">
    <property type="entry name" value="WWE domain"/>
    <property type="match status" value="1"/>
</dbReference>
<feature type="region of interest" description="Disordered" evidence="5">
    <location>
        <begin position="163"/>
        <end position="205"/>
    </location>
</feature>
<dbReference type="Pfam" id="PF23467">
    <property type="entry name" value="WWE_5"/>
    <property type="match status" value="1"/>
</dbReference>
<name>A0A2N9IQK4_FAGSY</name>
<dbReference type="InterPro" id="IPR037197">
    <property type="entry name" value="WWE_dom_sf"/>
</dbReference>
<feature type="compositionally biased region" description="Basic and acidic residues" evidence="5">
    <location>
        <begin position="187"/>
        <end position="198"/>
    </location>
</feature>
<dbReference type="InterPro" id="IPR012317">
    <property type="entry name" value="Poly(ADP-ribose)pol_cat_dom"/>
</dbReference>
<dbReference type="InterPro" id="IPR022003">
    <property type="entry name" value="RST"/>
</dbReference>
<comment type="subcellular location">
    <subcellularLocation>
        <location evidence="1">Nucleus</location>
    </subcellularLocation>
</comment>
<evidence type="ECO:0000259" key="6">
    <source>
        <dbReference type="PROSITE" id="PS50918"/>
    </source>
</evidence>
<organism evidence="9">
    <name type="scientific">Fagus sylvatica</name>
    <name type="common">Beechnut</name>
    <dbReference type="NCBI Taxonomy" id="28930"/>
    <lineage>
        <taxon>Eukaryota</taxon>
        <taxon>Viridiplantae</taxon>
        <taxon>Streptophyta</taxon>
        <taxon>Embryophyta</taxon>
        <taxon>Tracheophyta</taxon>
        <taxon>Spermatophyta</taxon>
        <taxon>Magnoliopsida</taxon>
        <taxon>eudicotyledons</taxon>
        <taxon>Gunneridae</taxon>
        <taxon>Pentapetalae</taxon>
        <taxon>rosids</taxon>
        <taxon>fabids</taxon>
        <taxon>Fagales</taxon>
        <taxon>Fagaceae</taxon>
        <taxon>Fagus</taxon>
    </lineage>
</organism>
<dbReference type="PANTHER" id="PTHR32263:SF19">
    <property type="entry name" value="OS03G0230300 PROTEIN"/>
    <property type="match status" value="1"/>
</dbReference>
<evidence type="ECO:0000259" key="7">
    <source>
        <dbReference type="PROSITE" id="PS51059"/>
    </source>
</evidence>
<dbReference type="SUPFAM" id="SSF56399">
    <property type="entry name" value="ADP-ribosylation"/>
    <property type="match status" value="1"/>
</dbReference>
<evidence type="ECO:0000256" key="1">
    <source>
        <dbReference type="ARBA" id="ARBA00004123"/>
    </source>
</evidence>
<dbReference type="GO" id="GO:0005634">
    <property type="term" value="C:nucleus"/>
    <property type="evidence" value="ECO:0007669"/>
    <property type="project" value="UniProtKB-SubCell"/>
</dbReference>
<gene>
    <name evidence="9" type="ORF">FSB_LOCUS54690</name>
</gene>
<evidence type="ECO:0000256" key="3">
    <source>
        <dbReference type="ARBA" id="ARBA00023016"/>
    </source>
</evidence>
<dbReference type="GO" id="GO:0003950">
    <property type="term" value="F:NAD+ poly-ADP-ribosyltransferase activity"/>
    <property type="evidence" value="ECO:0007669"/>
    <property type="project" value="InterPro"/>
</dbReference>
<dbReference type="InterPro" id="IPR004170">
    <property type="entry name" value="WWE_dom"/>
</dbReference>
<dbReference type="Pfam" id="PF12174">
    <property type="entry name" value="RST"/>
    <property type="match status" value="1"/>
</dbReference>
<feature type="domain" description="RST" evidence="8">
    <location>
        <begin position="399"/>
        <end position="468"/>
    </location>
</feature>
<keyword evidence="2" id="KW-0217">Developmental protein</keyword>
<accession>A0A2N9IQK4</accession>
<evidence type="ECO:0000256" key="2">
    <source>
        <dbReference type="ARBA" id="ARBA00022473"/>
    </source>
</evidence>
<dbReference type="PANTHER" id="PTHR32263">
    <property type="entry name" value="INACTIVE POLY [ADP-RIBOSE] POLYMERASE SRO4-RELATED"/>
    <property type="match status" value="1"/>
</dbReference>
<feature type="domain" description="WWE" evidence="6">
    <location>
        <begin position="45"/>
        <end position="120"/>
    </location>
</feature>
<dbReference type="InterPro" id="IPR057823">
    <property type="entry name" value="WWE_RCD1"/>
</dbReference>
<dbReference type="PROSITE" id="PS51059">
    <property type="entry name" value="PARP_CATALYTIC"/>
    <property type="match status" value="1"/>
</dbReference>
<dbReference type="EMBL" id="OIVN01006166">
    <property type="protein sequence ID" value="SPD26808.1"/>
    <property type="molecule type" value="Genomic_DNA"/>
</dbReference>
<reference evidence="9" key="1">
    <citation type="submission" date="2018-02" db="EMBL/GenBank/DDBJ databases">
        <authorList>
            <person name="Cohen D.B."/>
            <person name="Kent A.D."/>
        </authorList>
    </citation>
    <scope>NUCLEOTIDE SEQUENCE</scope>
</reference>
<evidence type="ECO:0000313" key="9">
    <source>
        <dbReference type="EMBL" id="SPD26808.1"/>
    </source>
</evidence>
<keyword evidence="3" id="KW-0346">Stress response</keyword>
<sequence>MSPQNDVARKMVETIRVRVPQSQSPYASSSSQLLSDCCSSRFMIQNHSNFKRSGAPARFMFYRNGSWINFPNEVLGDLRLGFLEGKPIMDLSIGGSNYLFDFLRMLQIDFLTENQRSIAWIDENGKCFFPKVFVDEEFANSEENPENPKIEIEIRIDIDGNSSKRKRDEFESNSNSNSNEDEAEVTSSKKPDEDDTSKRLRLTPTNLESSRFPNARLLSQADKAYPVVSNYFTVGIKKIDQGATITAIHQCTRTGPLERARYQVFEKQIETIKAARGESNTVYAWHCASARDVEGILKHGFAVPSNGVGIYLSPVGLPHISTLQSKADDNGEKHVILCRVILGKVEKVNAGSQQCHPSSGEFDTGADDLKNPKWYVVWCTNMNSHILPECVVSFKSSGHSFGPGKYPFSKLFSKMNSSLSAPKVQETRTLYEAFKAGKVTKDVFIKQLRSVVGDEMLRSTIQEIHASE</sequence>
<dbReference type="AlphaFoldDB" id="A0A2N9IQK4"/>
<proteinExistence type="predicted"/>
<dbReference type="Gene3D" id="3.90.228.10">
    <property type="match status" value="1"/>
</dbReference>